<dbReference type="AlphaFoldDB" id="A0A915KWK0"/>
<keyword evidence="2" id="KW-0812">Transmembrane</keyword>
<evidence type="ECO:0000313" key="7">
    <source>
        <dbReference type="WBParaSite" id="nRc.2.0.1.t43181-RA"/>
    </source>
</evidence>
<dbReference type="GO" id="GO:0016020">
    <property type="term" value="C:membrane"/>
    <property type="evidence" value="ECO:0007669"/>
    <property type="project" value="UniProtKB-SubCell"/>
</dbReference>
<dbReference type="Pfam" id="PF01094">
    <property type="entry name" value="ANF_receptor"/>
    <property type="match status" value="1"/>
</dbReference>
<dbReference type="Proteomes" id="UP000887565">
    <property type="component" value="Unplaced"/>
</dbReference>
<organism evidence="6 7">
    <name type="scientific">Romanomermis culicivorax</name>
    <name type="common">Nematode worm</name>
    <dbReference type="NCBI Taxonomy" id="13658"/>
    <lineage>
        <taxon>Eukaryota</taxon>
        <taxon>Metazoa</taxon>
        <taxon>Ecdysozoa</taxon>
        <taxon>Nematoda</taxon>
        <taxon>Enoplea</taxon>
        <taxon>Dorylaimia</taxon>
        <taxon>Mermithida</taxon>
        <taxon>Mermithoidea</taxon>
        <taxon>Mermithidae</taxon>
        <taxon>Romanomermis</taxon>
    </lineage>
</organism>
<keyword evidence="3" id="KW-1133">Transmembrane helix</keyword>
<keyword evidence="4" id="KW-0472">Membrane</keyword>
<dbReference type="SUPFAM" id="SSF53822">
    <property type="entry name" value="Periplasmic binding protein-like I"/>
    <property type="match status" value="1"/>
</dbReference>
<evidence type="ECO:0000256" key="2">
    <source>
        <dbReference type="ARBA" id="ARBA00022692"/>
    </source>
</evidence>
<evidence type="ECO:0000256" key="3">
    <source>
        <dbReference type="ARBA" id="ARBA00022989"/>
    </source>
</evidence>
<dbReference type="InterPro" id="IPR001828">
    <property type="entry name" value="ANF_lig-bd_rcpt"/>
</dbReference>
<dbReference type="WBParaSite" id="nRc.2.0.1.t43181-RA">
    <property type="protein sequence ID" value="nRc.2.0.1.t43181-RA"/>
    <property type="gene ID" value="nRc.2.0.1.g43181"/>
</dbReference>
<sequence>MIDAVSEVSVNATLLQIKKSISNSTVLSPSGWPYTLNVGMLISTYYPKLYKLAAQIAIDDLRSAQILPPDLNFTLYWRKSCDDTTAMNATLAFYRMQDVDVFFGPECYAGKWKHH</sequence>
<accession>A0A915KWK0</accession>
<dbReference type="Gene3D" id="3.40.50.2300">
    <property type="match status" value="1"/>
</dbReference>
<protein>
    <submittedName>
        <fullName evidence="7">Receptor ligand binding region domain-containing protein</fullName>
    </submittedName>
</protein>
<reference evidence="7" key="1">
    <citation type="submission" date="2022-11" db="UniProtKB">
        <authorList>
            <consortium name="WormBaseParasite"/>
        </authorList>
    </citation>
    <scope>IDENTIFICATION</scope>
</reference>
<name>A0A915KWK0_ROMCU</name>
<evidence type="ECO:0000259" key="5">
    <source>
        <dbReference type="Pfam" id="PF01094"/>
    </source>
</evidence>
<feature type="domain" description="Receptor ligand binding region" evidence="5">
    <location>
        <begin position="51"/>
        <end position="107"/>
    </location>
</feature>
<proteinExistence type="predicted"/>
<evidence type="ECO:0000313" key="6">
    <source>
        <dbReference type="Proteomes" id="UP000887565"/>
    </source>
</evidence>
<comment type="subcellular location">
    <subcellularLocation>
        <location evidence="1">Membrane</location>
    </subcellularLocation>
</comment>
<dbReference type="InterPro" id="IPR028082">
    <property type="entry name" value="Peripla_BP_I"/>
</dbReference>
<evidence type="ECO:0000256" key="1">
    <source>
        <dbReference type="ARBA" id="ARBA00004370"/>
    </source>
</evidence>
<keyword evidence="6" id="KW-1185">Reference proteome</keyword>
<evidence type="ECO:0000256" key="4">
    <source>
        <dbReference type="ARBA" id="ARBA00023136"/>
    </source>
</evidence>